<sequence>MLDVFSAPSNAIQQGVETAVDYVLIDGSKRAESERWLYQLFETPDYRNIFDGTEWASIRQVAPILVRAEKNHPNFKRLLTELQEFECGYGLTSVKSLDAVADHLSRFIEVRHPLGHNVLLRFSDPAVARVLLASPEWGGVPEFGAGMTGTTVPDYLWGEWHVLGCPDALLLADGSLRNQGGEKYGRLSDLTISQLVEVDRRTTLVKLLKHLENYFPDQLAGKPKADVITELRSLMNEAIRNGYTSLQALTHWCTVFGCLGRPQSWDRLAPDVYEIYHQYPLQTGGPEARKAAVRAMELAQIQNAGRAEKWA</sequence>
<protein>
    <recommendedName>
        <fullName evidence="1">DUF4123 domain-containing protein</fullName>
    </recommendedName>
</protein>
<keyword evidence="3" id="KW-1185">Reference proteome</keyword>
<dbReference type="OrthoDB" id="6353266at2"/>
<gene>
    <name evidence="2" type="ORF">BEE62_01715</name>
</gene>
<name>A0A1M2UUB3_MARNT</name>
<dbReference type="Proteomes" id="UP000183986">
    <property type="component" value="Unassembled WGS sequence"/>
</dbReference>
<evidence type="ECO:0000259" key="1">
    <source>
        <dbReference type="Pfam" id="PF13503"/>
    </source>
</evidence>
<dbReference type="AlphaFoldDB" id="A0A1M2UUB3"/>
<accession>A0A1M2UUB3</accession>
<comment type="caution">
    <text evidence="2">The sequence shown here is derived from an EMBL/GenBank/DDBJ whole genome shotgun (WGS) entry which is preliminary data.</text>
</comment>
<organism evidence="2 3">
    <name type="scientific">Marinobacter nauticus</name>
    <name type="common">Marinobacter hydrocarbonoclasticus</name>
    <name type="synonym">Marinobacter aquaeolei</name>
    <dbReference type="NCBI Taxonomy" id="2743"/>
    <lineage>
        <taxon>Bacteria</taxon>
        <taxon>Pseudomonadati</taxon>
        <taxon>Pseudomonadota</taxon>
        <taxon>Gammaproteobacteria</taxon>
        <taxon>Pseudomonadales</taxon>
        <taxon>Marinobacteraceae</taxon>
        <taxon>Marinobacter</taxon>
    </lineage>
</organism>
<dbReference type="RefSeq" id="WP_072676024.1">
    <property type="nucleotide sequence ID" value="NZ_MPKY01000001.1"/>
</dbReference>
<reference evidence="2" key="1">
    <citation type="submission" date="2016-11" db="EMBL/GenBank/DDBJ databases">
        <title>Draft Genome Sequence of Marinobacter hydrocarbonoclasticus strain STW2, a polyaromatic aromatic hydrocarbon degrading and denitrifying bacterium from rhizosphere of Seagrass Enhalus acodoides.</title>
        <authorList>
            <person name="Ling J."/>
            <person name="Dong J."/>
        </authorList>
    </citation>
    <scope>NUCLEOTIDE SEQUENCE [LARGE SCALE GENOMIC DNA]</scope>
    <source>
        <strain evidence="2">STW2</strain>
    </source>
</reference>
<evidence type="ECO:0000313" key="3">
    <source>
        <dbReference type="Proteomes" id="UP000183986"/>
    </source>
</evidence>
<evidence type="ECO:0000313" key="2">
    <source>
        <dbReference type="EMBL" id="OJS98924.1"/>
    </source>
</evidence>
<dbReference type="Pfam" id="PF13503">
    <property type="entry name" value="DUF4123"/>
    <property type="match status" value="1"/>
</dbReference>
<proteinExistence type="predicted"/>
<dbReference type="EMBL" id="MPKY01000001">
    <property type="protein sequence ID" value="OJS98924.1"/>
    <property type="molecule type" value="Genomic_DNA"/>
</dbReference>
<feature type="domain" description="DUF4123" evidence="1">
    <location>
        <begin position="22"/>
        <end position="134"/>
    </location>
</feature>
<dbReference type="InterPro" id="IPR025391">
    <property type="entry name" value="DUF4123"/>
</dbReference>